<evidence type="ECO:0000313" key="3">
    <source>
        <dbReference type="Ensembl" id="ENSAPOP00000025706.1"/>
    </source>
</evidence>
<dbReference type="Gene3D" id="2.60.40.10">
    <property type="entry name" value="Immunoglobulins"/>
    <property type="match status" value="1"/>
</dbReference>
<dbReference type="Pfam" id="PF00868">
    <property type="entry name" value="Transglut_N"/>
    <property type="match status" value="1"/>
</dbReference>
<dbReference type="STRING" id="80966.ENSAPOP00000025706"/>
<comment type="similarity">
    <text evidence="1">Belongs to the transglutaminase superfamily. Transglutaminase family.</text>
</comment>
<protein>
    <recommendedName>
        <fullName evidence="2">Transglutaminase N-terminal domain-containing protein</fullName>
    </recommendedName>
</protein>
<keyword evidence="4" id="KW-1185">Reference proteome</keyword>
<feature type="domain" description="Transglutaminase N-terminal" evidence="2">
    <location>
        <begin position="7"/>
        <end position="50"/>
    </location>
</feature>
<dbReference type="Ensembl" id="ENSAPOT00000005572.1">
    <property type="protein sequence ID" value="ENSAPOP00000025706.1"/>
    <property type="gene ID" value="ENSAPOG00000008972.1"/>
</dbReference>
<evidence type="ECO:0000259" key="2">
    <source>
        <dbReference type="Pfam" id="PF00868"/>
    </source>
</evidence>
<dbReference type="Proteomes" id="UP000257200">
    <property type="component" value="Unplaced"/>
</dbReference>
<dbReference type="InterPro" id="IPR014756">
    <property type="entry name" value="Ig_E-set"/>
</dbReference>
<name>A0A3Q1G556_9TELE</name>
<reference evidence="3" key="2">
    <citation type="submission" date="2025-09" db="UniProtKB">
        <authorList>
            <consortium name="Ensembl"/>
        </authorList>
    </citation>
    <scope>IDENTIFICATION</scope>
</reference>
<organism evidence="3 4">
    <name type="scientific">Acanthochromis polyacanthus</name>
    <name type="common">spiny chromis</name>
    <dbReference type="NCBI Taxonomy" id="80966"/>
    <lineage>
        <taxon>Eukaryota</taxon>
        <taxon>Metazoa</taxon>
        <taxon>Chordata</taxon>
        <taxon>Craniata</taxon>
        <taxon>Vertebrata</taxon>
        <taxon>Euteleostomi</taxon>
        <taxon>Actinopterygii</taxon>
        <taxon>Neopterygii</taxon>
        <taxon>Teleostei</taxon>
        <taxon>Neoteleostei</taxon>
        <taxon>Acanthomorphata</taxon>
        <taxon>Ovalentaria</taxon>
        <taxon>Pomacentridae</taxon>
        <taxon>Acanthochromis</taxon>
    </lineage>
</organism>
<evidence type="ECO:0000313" key="4">
    <source>
        <dbReference type="Proteomes" id="UP000257200"/>
    </source>
</evidence>
<dbReference type="GO" id="GO:0007399">
    <property type="term" value="P:nervous system development"/>
    <property type="evidence" value="ECO:0007669"/>
    <property type="project" value="UniProtKB-ARBA"/>
</dbReference>
<accession>A0A3Q1G556</accession>
<dbReference type="SUPFAM" id="SSF81296">
    <property type="entry name" value="E set domains"/>
    <property type="match status" value="1"/>
</dbReference>
<proteinExistence type="inferred from homology"/>
<dbReference type="InterPro" id="IPR001102">
    <property type="entry name" value="Transglutaminase_N"/>
</dbReference>
<dbReference type="InParanoid" id="A0A3Q1G556"/>
<dbReference type="AlphaFoldDB" id="A0A3Q1G556"/>
<dbReference type="GeneTree" id="ENSGT00940000179140"/>
<dbReference type="InterPro" id="IPR013783">
    <property type="entry name" value="Ig-like_fold"/>
</dbReference>
<reference evidence="3" key="1">
    <citation type="submission" date="2025-08" db="UniProtKB">
        <authorList>
            <consortium name="Ensembl"/>
        </authorList>
    </citation>
    <scope>IDENTIFICATION</scope>
</reference>
<sequence>MGGLIIDVDVRSRENNSAHRTKEINPEHLIVRRGQSFSIILQLSNSLRTEAFFKFTIQH</sequence>
<evidence type="ECO:0000256" key="1">
    <source>
        <dbReference type="ARBA" id="ARBA00005968"/>
    </source>
</evidence>